<evidence type="ECO:0000313" key="2">
    <source>
        <dbReference type="EMBL" id="CAI9167867.1"/>
    </source>
</evidence>
<organism evidence="2 3">
    <name type="scientific">Rangifer tarandus platyrhynchus</name>
    <name type="common">Svalbard reindeer</name>
    <dbReference type="NCBI Taxonomy" id="3082113"/>
    <lineage>
        <taxon>Eukaryota</taxon>
        <taxon>Metazoa</taxon>
        <taxon>Chordata</taxon>
        <taxon>Craniata</taxon>
        <taxon>Vertebrata</taxon>
        <taxon>Euteleostomi</taxon>
        <taxon>Mammalia</taxon>
        <taxon>Eutheria</taxon>
        <taxon>Laurasiatheria</taxon>
        <taxon>Artiodactyla</taxon>
        <taxon>Ruminantia</taxon>
        <taxon>Pecora</taxon>
        <taxon>Cervidae</taxon>
        <taxon>Odocoileinae</taxon>
        <taxon>Rangifer</taxon>
    </lineage>
</organism>
<dbReference type="EMBL" id="OX459963">
    <property type="protein sequence ID" value="CAI9167867.1"/>
    <property type="molecule type" value="Genomic_DNA"/>
</dbReference>
<keyword evidence="3" id="KW-1185">Reference proteome</keyword>
<accession>A0ABN8Z1Z4</accession>
<protein>
    <submittedName>
        <fullName evidence="2">Uncharacterized protein</fullName>
    </submittedName>
</protein>
<name>A0ABN8Z1Z4_RANTA</name>
<dbReference type="Proteomes" id="UP001176941">
    <property type="component" value="Chromosome 27"/>
</dbReference>
<feature type="region of interest" description="Disordered" evidence="1">
    <location>
        <begin position="1"/>
        <end position="27"/>
    </location>
</feature>
<reference evidence="2" key="1">
    <citation type="submission" date="2023-04" db="EMBL/GenBank/DDBJ databases">
        <authorList>
            <consortium name="ELIXIR-Norway"/>
        </authorList>
    </citation>
    <scope>NUCLEOTIDE SEQUENCE [LARGE SCALE GENOMIC DNA]</scope>
</reference>
<evidence type="ECO:0000313" key="3">
    <source>
        <dbReference type="Proteomes" id="UP001176941"/>
    </source>
</evidence>
<gene>
    <name evidence="2" type="ORF">MRATA1EN1_LOCUS16829</name>
</gene>
<evidence type="ECO:0000256" key="1">
    <source>
        <dbReference type="SAM" id="MobiDB-lite"/>
    </source>
</evidence>
<proteinExistence type="predicted"/>
<sequence>MFLSLSAVPPPTPPTRAGRVTPPPPQSARIMSPENCLVLQHFLVFQVSFVKHIFRIYSARVQKLQIKQSKSELTAKMDVARSPGCPNGRELEGPVEAYWRPSHVFWKFHPG</sequence>